<feature type="compositionally biased region" description="Low complexity" evidence="1">
    <location>
        <begin position="70"/>
        <end position="80"/>
    </location>
</feature>
<dbReference type="Proteomes" id="UP001153076">
    <property type="component" value="Unassembled WGS sequence"/>
</dbReference>
<gene>
    <name evidence="2" type="ORF">Cgig2_012466</name>
</gene>
<comment type="caution">
    <text evidence="2">The sequence shown here is derived from an EMBL/GenBank/DDBJ whole genome shotgun (WGS) entry which is preliminary data.</text>
</comment>
<name>A0A9Q1KMN1_9CARY</name>
<reference evidence="2" key="1">
    <citation type="submission" date="2022-04" db="EMBL/GenBank/DDBJ databases">
        <title>Carnegiea gigantea Genome sequencing and assembly v2.</title>
        <authorList>
            <person name="Copetti D."/>
            <person name="Sanderson M.J."/>
            <person name="Burquez A."/>
            <person name="Wojciechowski M.F."/>
        </authorList>
    </citation>
    <scope>NUCLEOTIDE SEQUENCE</scope>
    <source>
        <strain evidence="2">SGP5-SGP5p</strain>
        <tissue evidence="2">Aerial part</tissue>
    </source>
</reference>
<accession>A0A9Q1KMN1</accession>
<evidence type="ECO:0000313" key="3">
    <source>
        <dbReference type="Proteomes" id="UP001153076"/>
    </source>
</evidence>
<feature type="compositionally biased region" description="Polar residues" evidence="1">
    <location>
        <begin position="98"/>
        <end position="114"/>
    </location>
</feature>
<proteinExistence type="predicted"/>
<evidence type="ECO:0000256" key="1">
    <source>
        <dbReference type="SAM" id="MobiDB-lite"/>
    </source>
</evidence>
<feature type="compositionally biased region" description="Basic and acidic residues" evidence="1">
    <location>
        <begin position="121"/>
        <end position="163"/>
    </location>
</feature>
<dbReference type="AlphaFoldDB" id="A0A9Q1KMN1"/>
<dbReference type="EMBL" id="JAKOGI010000076">
    <property type="protein sequence ID" value="KAJ8445578.1"/>
    <property type="molecule type" value="Genomic_DNA"/>
</dbReference>
<sequence length="163" mass="18552">MKKEPSRLVMSVPNMNPLPTLMEEDQLRAYIPSRPNSESFQNQPLTIKDMGNISVLGLVVSAWQELWRDSSPISTPSPISQGAPNEGGGDGKGKRTLESSSLEPNKSSKTTSSKRMGRAMMYEKLESMMEVIILEKKEREVEREERRIEREERKAESKERKVE</sequence>
<protein>
    <submittedName>
        <fullName evidence="2">Uncharacterized protein</fullName>
    </submittedName>
</protein>
<evidence type="ECO:0000313" key="2">
    <source>
        <dbReference type="EMBL" id="KAJ8445578.1"/>
    </source>
</evidence>
<organism evidence="2 3">
    <name type="scientific">Carnegiea gigantea</name>
    <dbReference type="NCBI Taxonomy" id="171969"/>
    <lineage>
        <taxon>Eukaryota</taxon>
        <taxon>Viridiplantae</taxon>
        <taxon>Streptophyta</taxon>
        <taxon>Embryophyta</taxon>
        <taxon>Tracheophyta</taxon>
        <taxon>Spermatophyta</taxon>
        <taxon>Magnoliopsida</taxon>
        <taxon>eudicotyledons</taxon>
        <taxon>Gunneridae</taxon>
        <taxon>Pentapetalae</taxon>
        <taxon>Caryophyllales</taxon>
        <taxon>Cactineae</taxon>
        <taxon>Cactaceae</taxon>
        <taxon>Cactoideae</taxon>
        <taxon>Echinocereeae</taxon>
        <taxon>Carnegiea</taxon>
    </lineage>
</organism>
<keyword evidence="3" id="KW-1185">Reference proteome</keyword>
<feature type="region of interest" description="Disordered" evidence="1">
    <location>
        <begin position="70"/>
        <end position="163"/>
    </location>
</feature>